<dbReference type="Gene3D" id="3.30.70.80">
    <property type="entry name" value="Peptidase S8 propeptide/proteinase inhibitor I9"/>
    <property type="match status" value="1"/>
</dbReference>
<keyword evidence="2 5" id="KW-0645">Protease</keyword>
<dbReference type="EMBL" id="JBHULX010000030">
    <property type="protein sequence ID" value="MFD2592053.1"/>
    <property type="molecule type" value="Genomic_DNA"/>
</dbReference>
<dbReference type="PROSITE" id="PS00138">
    <property type="entry name" value="SUBTILASE_SER"/>
    <property type="match status" value="1"/>
</dbReference>
<dbReference type="SUPFAM" id="SSF52743">
    <property type="entry name" value="Subtilisin-like"/>
    <property type="match status" value="1"/>
</dbReference>
<dbReference type="RefSeq" id="WP_378253556.1">
    <property type="nucleotide sequence ID" value="NZ_JBHSJV010000001.1"/>
</dbReference>
<protein>
    <submittedName>
        <fullName evidence="7">S8 family serine peptidase</fullName>
    </submittedName>
</protein>
<dbReference type="InterPro" id="IPR022398">
    <property type="entry name" value="Peptidase_S8_His-AS"/>
</dbReference>
<evidence type="ECO:0000259" key="6">
    <source>
        <dbReference type="Pfam" id="PF00082"/>
    </source>
</evidence>
<evidence type="ECO:0000256" key="2">
    <source>
        <dbReference type="ARBA" id="ARBA00022670"/>
    </source>
</evidence>
<dbReference type="Pfam" id="PF00082">
    <property type="entry name" value="Peptidase_S8"/>
    <property type="match status" value="1"/>
</dbReference>
<feature type="active site" description="Charge relay system" evidence="5">
    <location>
        <position position="224"/>
    </location>
</feature>
<accession>A0ABW5NBS9</accession>
<evidence type="ECO:0000313" key="7">
    <source>
        <dbReference type="EMBL" id="MFD2592053.1"/>
    </source>
</evidence>
<keyword evidence="8" id="KW-1185">Reference proteome</keyword>
<dbReference type="Gene3D" id="3.40.50.200">
    <property type="entry name" value="Peptidase S8/S53 domain"/>
    <property type="match status" value="1"/>
</dbReference>
<name>A0ABW5NBS9_9FLAO</name>
<dbReference type="InterPro" id="IPR015500">
    <property type="entry name" value="Peptidase_S8_subtilisin-rel"/>
</dbReference>
<dbReference type="InterPro" id="IPR036852">
    <property type="entry name" value="Peptidase_S8/S53_dom_sf"/>
</dbReference>
<dbReference type="PROSITE" id="PS51257">
    <property type="entry name" value="PROKAR_LIPOPROTEIN"/>
    <property type="match status" value="1"/>
</dbReference>
<comment type="similarity">
    <text evidence="1 5">Belongs to the peptidase S8 family.</text>
</comment>
<keyword evidence="3 5" id="KW-0378">Hydrolase</keyword>
<dbReference type="InterPro" id="IPR023828">
    <property type="entry name" value="Peptidase_S8_Ser-AS"/>
</dbReference>
<evidence type="ECO:0000256" key="3">
    <source>
        <dbReference type="ARBA" id="ARBA00022801"/>
    </source>
</evidence>
<dbReference type="Proteomes" id="UP001597459">
    <property type="component" value="Unassembled WGS sequence"/>
</dbReference>
<feature type="active site" description="Charge relay system" evidence="5">
    <location>
        <position position="385"/>
    </location>
</feature>
<dbReference type="InterPro" id="IPR000209">
    <property type="entry name" value="Peptidase_S8/S53_dom"/>
</dbReference>
<evidence type="ECO:0000256" key="4">
    <source>
        <dbReference type="ARBA" id="ARBA00022825"/>
    </source>
</evidence>
<sequence>MKNKFLIFRNISLGVIGGFMIASCQKESVEEVSLSTEQENVITSFDTNNIKGEYIVALKKSTISLDTRIKTILSTSDIDAFKLISKFENIFQGFAVKNITEAELARLREDRNIDYIAPNRAYQGNSEQSIPHTVFPNLPNTKRTGIDPHRGQLPLQNIDHTPTSATSWGITSIGGSRDGRGKVAWIIDSGILDTPELNIDRRRSRNFHPGNGGPENWQDGPTLHGTKVAGVLAAKDNGIGTTGIAAGATVVSVRISDASSNSNDLIYLRGIEYVTKHAKRGDVWNFSNGFRGHYRSKTFNDAFKKLAGVTYGAVAAGNFDEDVFLRSPTNEYIDGIKVVGAHDNTLEPSGFSNFGVKVSLWAPGENIPCIYIADRGGYFIDDGTSFAAPYVAGMMLILGGDAPTAGQINKNGRWAGIAHW</sequence>
<evidence type="ECO:0000313" key="8">
    <source>
        <dbReference type="Proteomes" id="UP001597459"/>
    </source>
</evidence>
<dbReference type="PRINTS" id="PR00723">
    <property type="entry name" value="SUBTILISIN"/>
</dbReference>
<evidence type="ECO:0000256" key="5">
    <source>
        <dbReference type="PROSITE-ProRule" id="PRU01240"/>
    </source>
</evidence>
<gene>
    <name evidence="7" type="ORF">ACFSTE_14535</name>
</gene>
<proteinExistence type="inferred from homology"/>
<dbReference type="PANTHER" id="PTHR43806:SF11">
    <property type="entry name" value="CEREVISIN-RELATED"/>
    <property type="match status" value="1"/>
</dbReference>
<organism evidence="7 8">
    <name type="scientific">Aquimarina hainanensis</name>
    <dbReference type="NCBI Taxonomy" id="1578017"/>
    <lineage>
        <taxon>Bacteria</taxon>
        <taxon>Pseudomonadati</taxon>
        <taxon>Bacteroidota</taxon>
        <taxon>Flavobacteriia</taxon>
        <taxon>Flavobacteriales</taxon>
        <taxon>Flavobacteriaceae</taxon>
        <taxon>Aquimarina</taxon>
    </lineage>
</organism>
<dbReference type="PROSITE" id="PS00137">
    <property type="entry name" value="SUBTILASE_HIS"/>
    <property type="match status" value="1"/>
</dbReference>
<dbReference type="PROSITE" id="PS51892">
    <property type="entry name" value="SUBTILASE"/>
    <property type="match status" value="1"/>
</dbReference>
<dbReference type="InterPro" id="IPR050131">
    <property type="entry name" value="Peptidase_S8_subtilisin-like"/>
</dbReference>
<feature type="domain" description="Peptidase S8/S53" evidence="6">
    <location>
        <begin position="186"/>
        <end position="397"/>
    </location>
</feature>
<comment type="caution">
    <text evidence="7">The sequence shown here is derived from an EMBL/GenBank/DDBJ whole genome shotgun (WGS) entry which is preliminary data.</text>
</comment>
<evidence type="ECO:0000256" key="1">
    <source>
        <dbReference type="ARBA" id="ARBA00011073"/>
    </source>
</evidence>
<dbReference type="PANTHER" id="PTHR43806">
    <property type="entry name" value="PEPTIDASE S8"/>
    <property type="match status" value="1"/>
</dbReference>
<keyword evidence="4 5" id="KW-0720">Serine protease</keyword>
<feature type="active site" description="Charge relay system" evidence="5">
    <location>
        <position position="188"/>
    </location>
</feature>
<reference evidence="8" key="1">
    <citation type="journal article" date="2019" name="Int. J. Syst. Evol. Microbiol.">
        <title>The Global Catalogue of Microorganisms (GCM) 10K type strain sequencing project: providing services to taxonomists for standard genome sequencing and annotation.</title>
        <authorList>
            <consortium name="The Broad Institute Genomics Platform"/>
            <consortium name="The Broad Institute Genome Sequencing Center for Infectious Disease"/>
            <person name="Wu L."/>
            <person name="Ma J."/>
        </authorList>
    </citation>
    <scope>NUCLEOTIDE SEQUENCE [LARGE SCALE GENOMIC DNA]</scope>
    <source>
        <strain evidence="8">KCTC 42423</strain>
    </source>
</reference>
<dbReference type="InterPro" id="IPR037045">
    <property type="entry name" value="S8pro/Inhibitor_I9_sf"/>
</dbReference>